<name>A0A653IGI6_9BACL</name>
<dbReference type="Proteomes" id="UP000439752">
    <property type="component" value="Unassembled WGS sequence"/>
</dbReference>
<dbReference type="PANTHER" id="PTHR30258">
    <property type="entry name" value="TYPE II SECRETION SYSTEM PROTEIN GSPE-RELATED"/>
    <property type="match status" value="1"/>
</dbReference>
<dbReference type="RefSeq" id="WP_236550054.1">
    <property type="nucleotide sequence ID" value="NZ_LR732312.1"/>
</dbReference>
<gene>
    <name evidence="5" type="ORF">EXIGUO9Y_360253</name>
</gene>
<dbReference type="GO" id="GO:0005524">
    <property type="term" value="F:ATP binding"/>
    <property type="evidence" value="ECO:0007669"/>
    <property type="project" value="UniProtKB-KW"/>
</dbReference>
<evidence type="ECO:0000259" key="4">
    <source>
        <dbReference type="Pfam" id="PF00437"/>
    </source>
</evidence>
<sequence>MLRELVSQLIQRFAQGGVTDVHFVPDEQMARVICRTADGLKEQEAIPFNQYSSIVSHIRYESNLKEQNERIPQSGVYPVDQSGMRVSILPSRHGDAMSWRFYRAVVSSEIASTLLNPIEDLEWLQQQSHGCIIISGTTGAGKTTMLYSLMASMEGKRIISVEDPVECTVPGILQLELNEKAGFDATRCFEEILRADPDWIAFGEVRTAEAARLSINAALSGHVVVFTLHAGTVNEVLLRLKSLGISGEELAVCKKIIHLYREEGHVHCTVENLTRTANVAF</sequence>
<dbReference type="GO" id="GO:0016887">
    <property type="term" value="F:ATP hydrolysis activity"/>
    <property type="evidence" value="ECO:0007669"/>
    <property type="project" value="TreeGrafter"/>
</dbReference>
<accession>A0A653IGI6</accession>
<evidence type="ECO:0000256" key="2">
    <source>
        <dbReference type="ARBA" id="ARBA00022741"/>
    </source>
</evidence>
<dbReference type="AlphaFoldDB" id="A0A653IGI6"/>
<evidence type="ECO:0000313" key="5">
    <source>
        <dbReference type="EMBL" id="VWX37976.1"/>
    </source>
</evidence>
<dbReference type="PANTHER" id="PTHR30258:SF3">
    <property type="entry name" value="SLL1921 PROTEIN"/>
    <property type="match status" value="1"/>
</dbReference>
<evidence type="ECO:0000256" key="1">
    <source>
        <dbReference type="ARBA" id="ARBA00006611"/>
    </source>
</evidence>
<keyword evidence="2" id="KW-0547">Nucleotide-binding</keyword>
<keyword evidence="3" id="KW-0067">ATP-binding</keyword>
<dbReference type="Pfam" id="PF00437">
    <property type="entry name" value="T2SSE"/>
    <property type="match status" value="1"/>
</dbReference>
<protein>
    <submittedName>
        <fullName evidence="5">Secretion system protein E</fullName>
    </submittedName>
</protein>
<proteinExistence type="inferred from homology"/>
<dbReference type="InterPro" id="IPR027417">
    <property type="entry name" value="P-loop_NTPase"/>
</dbReference>
<evidence type="ECO:0000256" key="3">
    <source>
        <dbReference type="ARBA" id="ARBA00022840"/>
    </source>
</evidence>
<evidence type="ECO:0000313" key="6">
    <source>
        <dbReference type="Proteomes" id="UP000439752"/>
    </source>
</evidence>
<dbReference type="InterPro" id="IPR001482">
    <property type="entry name" value="T2SS/T4SS_dom"/>
</dbReference>
<dbReference type="Gene3D" id="3.30.450.90">
    <property type="match status" value="1"/>
</dbReference>
<dbReference type="EMBL" id="CABWKQ010000030">
    <property type="protein sequence ID" value="VWX37976.1"/>
    <property type="molecule type" value="Genomic_DNA"/>
</dbReference>
<dbReference type="Gene3D" id="3.40.50.300">
    <property type="entry name" value="P-loop containing nucleotide triphosphate hydrolases"/>
    <property type="match status" value="1"/>
</dbReference>
<feature type="domain" description="Bacterial type II secretion system protein E" evidence="4">
    <location>
        <begin position="3"/>
        <end position="252"/>
    </location>
</feature>
<reference evidence="5 6" key="1">
    <citation type="submission" date="2019-10" db="EMBL/GenBank/DDBJ databases">
        <authorList>
            <person name="Karimi E."/>
        </authorList>
    </citation>
    <scope>NUCLEOTIDE SEQUENCE [LARGE SCALE GENOMIC DNA]</scope>
    <source>
        <strain evidence="5">Exiguobacterium sp. 9Y</strain>
    </source>
</reference>
<organism evidence="5 6">
    <name type="scientific">Exiguobacterium oxidotolerans</name>
    <dbReference type="NCBI Taxonomy" id="223958"/>
    <lineage>
        <taxon>Bacteria</taxon>
        <taxon>Bacillati</taxon>
        <taxon>Bacillota</taxon>
        <taxon>Bacilli</taxon>
        <taxon>Bacillales</taxon>
        <taxon>Bacillales Family XII. Incertae Sedis</taxon>
        <taxon>Exiguobacterium</taxon>
    </lineage>
</organism>
<dbReference type="SUPFAM" id="SSF52540">
    <property type="entry name" value="P-loop containing nucleoside triphosphate hydrolases"/>
    <property type="match status" value="1"/>
</dbReference>
<dbReference type="GO" id="GO:0005886">
    <property type="term" value="C:plasma membrane"/>
    <property type="evidence" value="ECO:0007669"/>
    <property type="project" value="TreeGrafter"/>
</dbReference>
<keyword evidence="6" id="KW-1185">Reference proteome</keyword>
<comment type="similarity">
    <text evidence="1">Belongs to the GSP E family.</text>
</comment>